<evidence type="ECO:0000256" key="1">
    <source>
        <dbReference type="ARBA" id="ARBA00022618"/>
    </source>
</evidence>
<evidence type="ECO:0000256" key="2">
    <source>
        <dbReference type="ARBA" id="ARBA00023127"/>
    </source>
</evidence>
<feature type="region of interest" description="Disordered" evidence="5">
    <location>
        <begin position="21"/>
        <end position="76"/>
    </location>
</feature>
<dbReference type="InterPro" id="IPR039361">
    <property type="entry name" value="Cyclin"/>
</dbReference>
<dbReference type="Proteomes" id="UP001485043">
    <property type="component" value="Unassembled WGS sequence"/>
</dbReference>
<reference evidence="7 8" key="1">
    <citation type="journal article" date="2024" name="Nat. Commun.">
        <title>Phylogenomics reveals the evolutionary origins of lichenization in chlorophyte algae.</title>
        <authorList>
            <person name="Puginier C."/>
            <person name="Libourel C."/>
            <person name="Otte J."/>
            <person name="Skaloud P."/>
            <person name="Haon M."/>
            <person name="Grisel S."/>
            <person name="Petersen M."/>
            <person name="Berrin J.G."/>
            <person name="Delaux P.M."/>
            <person name="Dal Grande F."/>
            <person name="Keller J."/>
        </authorList>
    </citation>
    <scope>NUCLEOTIDE SEQUENCE [LARGE SCALE GENOMIC DNA]</scope>
    <source>
        <strain evidence="7 8">SAG 2523</strain>
    </source>
</reference>
<feature type="region of interest" description="Disordered" evidence="5">
    <location>
        <begin position="314"/>
        <end position="338"/>
    </location>
</feature>
<evidence type="ECO:0000313" key="7">
    <source>
        <dbReference type="EMBL" id="KAK9866112.1"/>
    </source>
</evidence>
<evidence type="ECO:0000256" key="5">
    <source>
        <dbReference type="SAM" id="MobiDB-lite"/>
    </source>
</evidence>
<dbReference type="CDD" id="cd20567">
    <property type="entry name" value="CYCLIN_AtCycB-like_rpt1"/>
    <property type="match status" value="1"/>
</dbReference>
<dbReference type="GO" id="GO:0051301">
    <property type="term" value="P:cell division"/>
    <property type="evidence" value="ECO:0007669"/>
    <property type="project" value="UniProtKB-KW"/>
</dbReference>
<dbReference type="Pfam" id="PF02517">
    <property type="entry name" value="Rce1-like"/>
    <property type="match status" value="1"/>
</dbReference>
<name>A0AAW1T8H4_9CHLO</name>
<dbReference type="FunFam" id="1.10.472.10:FF:000001">
    <property type="entry name" value="G2/mitotic-specific cyclin"/>
    <property type="match status" value="1"/>
</dbReference>
<gene>
    <name evidence="7" type="ORF">WJX84_002263</name>
</gene>
<dbReference type="SMART" id="SM00385">
    <property type="entry name" value="CYCLIN"/>
    <property type="match status" value="1"/>
</dbReference>
<feature type="domain" description="Cyclin-like" evidence="6">
    <location>
        <begin position="441"/>
        <end position="525"/>
    </location>
</feature>
<evidence type="ECO:0000256" key="3">
    <source>
        <dbReference type="ARBA" id="ARBA00023306"/>
    </source>
</evidence>
<feature type="region of interest" description="Disordered" evidence="5">
    <location>
        <begin position="265"/>
        <end position="292"/>
    </location>
</feature>
<keyword evidence="8" id="KW-1185">Reference proteome</keyword>
<dbReference type="EMBL" id="JALJOV010000188">
    <property type="protein sequence ID" value="KAK9866112.1"/>
    <property type="molecule type" value="Genomic_DNA"/>
</dbReference>
<dbReference type="GO" id="GO:0080120">
    <property type="term" value="P:CAAX-box protein maturation"/>
    <property type="evidence" value="ECO:0007669"/>
    <property type="project" value="UniProtKB-ARBA"/>
</dbReference>
<evidence type="ECO:0000313" key="8">
    <source>
        <dbReference type="Proteomes" id="UP001485043"/>
    </source>
</evidence>
<evidence type="ECO:0000256" key="4">
    <source>
        <dbReference type="RuleBase" id="RU000383"/>
    </source>
</evidence>
<dbReference type="Gene3D" id="1.10.472.10">
    <property type="entry name" value="Cyclin-like"/>
    <property type="match status" value="2"/>
</dbReference>
<comment type="caution">
    <text evidence="7">The sequence shown here is derived from an EMBL/GenBank/DDBJ whole genome shotgun (WGS) entry which is preliminary data.</text>
</comment>
<proteinExistence type="inferred from homology"/>
<dbReference type="GO" id="GO:0004175">
    <property type="term" value="F:endopeptidase activity"/>
    <property type="evidence" value="ECO:0007669"/>
    <property type="project" value="UniProtKB-ARBA"/>
</dbReference>
<dbReference type="PROSITE" id="PS00292">
    <property type="entry name" value="CYCLINS"/>
    <property type="match status" value="1"/>
</dbReference>
<dbReference type="Pfam" id="PF00134">
    <property type="entry name" value="Cyclin_N"/>
    <property type="match status" value="1"/>
</dbReference>
<keyword evidence="2 4" id="KW-0195">Cyclin</keyword>
<accession>A0AAW1T8H4</accession>
<dbReference type="SUPFAM" id="SSF47954">
    <property type="entry name" value="Cyclin-like"/>
    <property type="match status" value="1"/>
</dbReference>
<feature type="compositionally biased region" description="Basic and acidic residues" evidence="5">
    <location>
        <begin position="266"/>
        <end position="279"/>
    </location>
</feature>
<keyword evidence="1" id="KW-0132">Cell division</keyword>
<protein>
    <recommendedName>
        <fullName evidence="6">Cyclin-like domain-containing protein</fullName>
    </recommendedName>
</protein>
<dbReference type="InterPro" id="IPR036915">
    <property type="entry name" value="Cyclin-like_sf"/>
</dbReference>
<organism evidence="7 8">
    <name type="scientific">Apatococcus fuscideae</name>
    <dbReference type="NCBI Taxonomy" id="2026836"/>
    <lineage>
        <taxon>Eukaryota</taxon>
        <taxon>Viridiplantae</taxon>
        <taxon>Chlorophyta</taxon>
        <taxon>core chlorophytes</taxon>
        <taxon>Trebouxiophyceae</taxon>
        <taxon>Chlorellales</taxon>
        <taxon>Chlorellaceae</taxon>
        <taxon>Apatococcus</taxon>
    </lineage>
</organism>
<sequence>MDTVSTCQQWAVSPLPSSAVSVSVSQRPATHLRASKRQKKEISRSGKPVGWKLLPKDSSSPAGLDATTPDTQSKQELLPPRLDLVGAGESEDAVNEQLPEIPLESIINSCLTTSSLIAAVGILIRAKAGSAGPAALHTDPEAVASLLQFPNFQLWHVGAVGLSAAAVTGARLVLLRNWSEFAAASDRSNRQVLQQLEPGEVALVACLPAVAEELLFRGALIPASFPDWRGVAAAGLAFGVLHNSGGRNWSFAAWASAVGVLPQAQHADENAAENREGKHGQASRGLQAQGNQRRALGDIGNVVSSYNTRRAAAQKDAAVKRAANQREGPAGGKLSVGPVTRRAAAAAANQELRATKTGALDEERNLSVSALLQKRSDAASPVSPLPDIDSKDLDDPLTCADYVGDIFSYYRSVEPKYCVDADYMAKKQTDINAKMRAILIDWLVEVHQKFKLLPDTLFLTINIIDRFLQKKPVTRKNLQLVGVTAMLLAAKYEEIWPPEVRDFVYISDQAYTREQILDMEKLMLNTLRFNMTVPTPLKFLARYFKAANLSQTSLGENTSRQCDLDEFHLAEQAEPPIDLQLASFAMLQL</sequence>
<dbReference type="AlphaFoldDB" id="A0AAW1T8H4"/>
<comment type="similarity">
    <text evidence="4">Belongs to the cyclin family.</text>
</comment>
<keyword evidence="3" id="KW-0131">Cell cycle</keyword>
<dbReference type="InterPro" id="IPR013763">
    <property type="entry name" value="Cyclin-like_dom"/>
</dbReference>
<dbReference type="PANTHER" id="PTHR10177">
    <property type="entry name" value="CYCLINS"/>
    <property type="match status" value="1"/>
</dbReference>
<dbReference type="InterPro" id="IPR048258">
    <property type="entry name" value="Cyclins_cyclin-box"/>
</dbReference>
<dbReference type="InterPro" id="IPR006671">
    <property type="entry name" value="Cyclin_N"/>
</dbReference>
<evidence type="ECO:0000259" key="6">
    <source>
        <dbReference type="SMART" id="SM00385"/>
    </source>
</evidence>
<dbReference type="InterPro" id="IPR003675">
    <property type="entry name" value="Rce1/LyrA-like_dom"/>
</dbReference>